<keyword evidence="12" id="KW-0963">Cytoplasm</keyword>
<comment type="catalytic activity">
    <reaction evidence="11 12">
        <text>(S)-2,3,4,5-tetrahydrodipicolinate + NAD(+) + H2O = (2S,4S)-4-hydroxy-2,3,4,5-tetrahydrodipicolinate + NADH + H(+)</text>
        <dbReference type="Rhea" id="RHEA:35323"/>
        <dbReference type="ChEBI" id="CHEBI:15377"/>
        <dbReference type="ChEBI" id="CHEBI:15378"/>
        <dbReference type="ChEBI" id="CHEBI:16845"/>
        <dbReference type="ChEBI" id="CHEBI:57540"/>
        <dbReference type="ChEBI" id="CHEBI:57945"/>
        <dbReference type="ChEBI" id="CHEBI:67139"/>
        <dbReference type="EC" id="1.17.1.8"/>
    </reaction>
</comment>
<comment type="caution">
    <text evidence="12">Lacks conserved residue(s) required for the propagation of feature annotation.</text>
</comment>
<evidence type="ECO:0000256" key="3">
    <source>
        <dbReference type="ARBA" id="ARBA00022857"/>
    </source>
</evidence>
<feature type="binding site" evidence="12">
    <location>
        <begin position="144"/>
        <end position="145"/>
    </location>
    <ligand>
        <name>(S)-2,3,4,5-tetrahydrodipicolinate</name>
        <dbReference type="ChEBI" id="CHEBI:16845"/>
    </ligand>
</feature>
<evidence type="ECO:0000313" key="15">
    <source>
        <dbReference type="EMBL" id="ACF46898.1"/>
    </source>
</evidence>
<feature type="binding site" evidence="12">
    <location>
        <begin position="74"/>
        <end position="76"/>
    </location>
    <ligand>
        <name>NAD(+)</name>
        <dbReference type="ChEBI" id="CHEBI:57540"/>
    </ligand>
</feature>
<dbReference type="UniPathway" id="UPA00034">
    <property type="reaction ID" value="UER00018"/>
</dbReference>
<dbReference type="Gene3D" id="3.40.50.720">
    <property type="entry name" value="NAD(P)-binding Rossmann-like Domain"/>
    <property type="match status" value="1"/>
</dbReference>
<name>B4S4K2_PROA2</name>
<keyword evidence="2 12" id="KW-0028">Amino-acid biosynthesis</keyword>
<dbReference type="KEGG" id="paa:Paes_1886"/>
<protein>
    <recommendedName>
        <fullName evidence="9 12">4-hydroxy-tetrahydrodipicolinate reductase</fullName>
        <shortName evidence="12">HTPA reductase</shortName>
        <ecNumber evidence="9 12">1.17.1.8</ecNumber>
    </recommendedName>
</protein>
<feature type="binding site" evidence="12">
    <location>
        <position position="135"/>
    </location>
    <ligand>
        <name>(S)-2,3,4,5-tetrahydrodipicolinate</name>
        <dbReference type="ChEBI" id="CHEBI:16845"/>
    </ligand>
</feature>
<dbReference type="SUPFAM" id="SSF51735">
    <property type="entry name" value="NAD(P)-binding Rossmann-fold domains"/>
    <property type="match status" value="1"/>
</dbReference>
<dbReference type="Pfam" id="PF01113">
    <property type="entry name" value="DapB_N"/>
    <property type="match status" value="1"/>
</dbReference>
<feature type="binding site" evidence="12">
    <location>
        <begin position="99"/>
        <end position="102"/>
    </location>
    <ligand>
        <name>NAD(+)</name>
        <dbReference type="ChEBI" id="CHEBI:57540"/>
    </ligand>
</feature>
<evidence type="ECO:0000256" key="12">
    <source>
        <dbReference type="HAMAP-Rule" id="MF_00102"/>
    </source>
</evidence>
<keyword evidence="7 12" id="KW-0457">Lysine biosynthesis</keyword>
<organism evidence="15 16">
    <name type="scientific">Prosthecochloris aestuarii (strain DSM 271 / SK 413)</name>
    <dbReference type="NCBI Taxonomy" id="290512"/>
    <lineage>
        <taxon>Bacteria</taxon>
        <taxon>Pseudomonadati</taxon>
        <taxon>Chlorobiota</taxon>
        <taxon>Chlorobiia</taxon>
        <taxon>Chlorobiales</taxon>
        <taxon>Chlorobiaceae</taxon>
        <taxon>Prosthecochloris</taxon>
    </lineage>
</organism>
<evidence type="ECO:0000256" key="5">
    <source>
        <dbReference type="ARBA" id="ARBA00023002"/>
    </source>
</evidence>
<dbReference type="InterPro" id="IPR022663">
    <property type="entry name" value="DapB_C"/>
</dbReference>
<feature type="active site" description="Proton donor" evidence="12">
    <location>
        <position position="138"/>
    </location>
</feature>
<dbReference type="PANTHER" id="PTHR20836">
    <property type="entry name" value="DIHYDRODIPICOLINATE REDUCTASE"/>
    <property type="match status" value="1"/>
</dbReference>
<comment type="function">
    <text evidence="12">Catalyzes the conversion of 4-hydroxy-tetrahydrodipicolinate (HTPA) to tetrahydrodipicolinate.</text>
</comment>
<dbReference type="HOGENOM" id="CLU_047479_1_0_10"/>
<evidence type="ECO:0000256" key="9">
    <source>
        <dbReference type="ARBA" id="ARBA00038983"/>
    </source>
</evidence>
<feature type="domain" description="Dihydrodipicolinate reductase N-terminal" evidence="13">
    <location>
        <begin position="1"/>
        <end position="102"/>
    </location>
</feature>
<proteinExistence type="inferred from homology"/>
<keyword evidence="16" id="KW-1185">Reference proteome</keyword>
<dbReference type="NCBIfam" id="TIGR00036">
    <property type="entry name" value="dapB"/>
    <property type="match status" value="1"/>
</dbReference>
<evidence type="ECO:0000256" key="6">
    <source>
        <dbReference type="ARBA" id="ARBA00023027"/>
    </source>
</evidence>
<dbReference type="PIRSF" id="PIRSF000161">
    <property type="entry name" value="DHPR"/>
    <property type="match status" value="1"/>
</dbReference>
<reference evidence="15" key="1">
    <citation type="submission" date="2008-06" db="EMBL/GenBank/DDBJ databases">
        <title>Complete sequence of chromosome of Prosthecochloris aestuarii DSM 271.</title>
        <authorList>
            <consortium name="US DOE Joint Genome Institute"/>
            <person name="Lucas S."/>
            <person name="Copeland A."/>
            <person name="Lapidus A."/>
            <person name="Glavina del Rio T."/>
            <person name="Dalin E."/>
            <person name="Tice H."/>
            <person name="Bruce D."/>
            <person name="Goodwin L."/>
            <person name="Pitluck S."/>
            <person name="Schmutz J."/>
            <person name="Larimer F."/>
            <person name="Land M."/>
            <person name="Hauser L."/>
            <person name="Kyrpides N."/>
            <person name="Anderson I."/>
            <person name="Liu Z."/>
            <person name="Li T."/>
            <person name="Zhao F."/>
            <person name="Overmann J."/>
            <person name="Bryant D.A."/>
            <person name="Richardson P."/>
        </authorList>
    </citation>
    <scope>NUCLEOTIDE SEQUENCE [LARGE SCALE GENOMIC DNA]</scope>
    <source>
        <strain evidence="15">DSM 271</strain>
    </source>
</reference>
<comment type="similarity">
    <text evidence="1 12">Belongs to the DapB family.</text>
</comment>
<dbReference type="Gene3D" id="3.30.360.10">
    <property type="entry name" value="Dihydrodipicolinate Reductase, domain 2"/>
    <property type="match status" value="1"/>
</dbReference>
<dbReference type="PANTHER" id="PTHR20836:SF0">
    <property type="entry name" value="4-HYDROXY-TETRAHYDRODIPICOLINATE REDUCTASE 1, CHLOROPLASTIC-RELATED"/>
    <property type="match status" value="1"/>
</dbReference>
<dbReference type="STRING" id="290512.Paes_1886"/>
<comment type="pathway">
    <text evidence="8 12">Amino-acid biosynthesis; L-lysine biosynthesis via DAP pathway; (S)-tetrahydrodipicolinate from L-aspartate: step 4/4.</text>
</comment>
<dbReference type="RefSeq" id="WP_012506431.1">
    <property type="nucleotide sequence ID" value="NC_011059.1"/>
</dbReference>
<dbReference type="GO" id="GO:0019877">
    <property type="term" value="P:diaminopimelate biosynthetic process"/>
    <property type="evidence" value="ECO:0007669"/>
    <property type="project" value="UniProtKB-UniRule"/>
</dbReference>
<dbReference type="Pfam" id="PF05173">
    <property type="entry name" value="DapB_C"/>
    <property type="match status" value="1"/>
</dbReference>
<gene>
    <name evidence="12" type="primary">dapB</name>
    <name evidence="15" type="ordered locus">Paes_1886</name>
</gene>
<evidence type="ECO:0000256" key="10">
    <source>
        <dbReference type="ARBA" id="ARBA00049080"/>
    </source>
</evidence>
<evidence type="ECO:0000259" key="14">
    <source>
        <dbReference type="Pfam" id="PF05173"/>
    </source>
</evidence>
<dbReference type="GO" id="GO:0051287">
    <property type="term" value="F:NAD binding"/>
    <property type="evidence" value="ECO:0007669"/>
    <property type="project" value="UniProtKB-UniRule"/>
</dbReference>
<sequence length="248" mass="26757">MRYTLVGNGRMGQQVQSVIEASPEHEVHAVLDVDAAITAGSFAGSDVIIDFTVRDAFLANLPAMIDSGVPVVVGTTGWDDQVERISAQAREAGASLMYSANFSLGVNIFLRTVREAAKMIGSFDQFDIAFSEQHHTAKADFPSGTALCAAQMILDANPRKKTVLSALSEDRKIRPDELQVASIRLGSVFGQHAAHINSDFDDIVISHTARSRQGFASGAVEAGRWLATKHRSTPGFYTMDNFLDEVLG</sequence>
<feature type="domain" description="Dihydrodipicolinate reductase C-terminal" evidence="14">
    <location>
        <begin position="105"/>
        <end position="243"/>
    </location>
</feature>
<dbReference type="EC" id="1.17.1.8" evidence="9 12"/>
<feature type="active site" description="Proton donor/acceptor" evidence="12">
    <location>
        <position position="134"/>
    </location>
</feature>
<dbReference type="GO" id="GO:0008839">
    <property type="term" value="F:4-hydroxy-tetrahydrodipicolinate reductase"/>
    <property type="evidence" value="ECO:0007669"/>
    <property type="project" value="UniProtKB-UniRule"/>
</dbReference>
<dbReference type="InterPro" id="IPR036291">
    <property type="entry name" value="NAD(P)-bd_dom_sf"/>
</dbReference>
<dbReference type="EMBL" id="CP001108">
    <property type="protein sequence ID" value="ACF46898.1"/>
    <property type="molecule type" value="Genomic_DNA"/>
</dbReference>
<dbReference type="InterPro" id="IPR023940">
    <property type="entry name" value="DHDPR_bac"/>
</dbReference>
<evidence type="ECO:0000256" key="2">
    <source>
        <dbReference type="ARBA" id="ARBA00022605"/>
    </source>
</evidence>
<dbReference type="Proteomes" id="UP000002725">
    <property type="component" value="Chromosome"/>
</dbReference>
<comment type="subunit">
    <text evidence="12">Homotetramer.</text>
</comment>
<evidence type="ECO:0000256" key="1">
    <source>
        <dbReference type="ARBA" id="ARBA00006642"/>
    </source>
</evidence>
<keyword evidence="5 12" id="KW-0560">Oxidoreductase</keyword>
<evidence type="ECO:0000256" key="7">
    <source>
        <dbReference type="ARBA" id="ARBA00023154"/>
    </source>
</evidence>
<comment type="catalytic activity">
    <reaction evidence="10 12">
        <text>(S)-2,3,4,5-tetrahydrodipicolinate + NADP(+) + H2O = (2S,4S)-4-hydroxy-2,3,4,5-tetrahydrodipicolinate + NADPH + H(+)</text>
        <dbReference type="Rhea" id="RHEA:35331"/>
        <dbReference type="ChEBI" id="CHEBI:15377"/>
        <dbReference type="ChEBI" id="CHEBI:15378"/>
        <dbReference type="ChEBI" id="CHEBI:16845"/>
        <dbReference type="ChEBI" id="CHEBI:57783"/>
        <dbReference type="ChEBI" id="CHEBI:58349"/>
        <dbReference type="ChEBI" id="CHEBI:67139"/>
        <dbReference type="EC" id="1.17.1.8"/>
    </reaction>
</comment>
<dbReference type="CDD" id="cd02274">
    <property type="entry name" value="DHDPR_N"/>
    <property type="match status" value="1"/>
</dbReference>
<evidence type="ECO:0000259" key="13">
    <source>
        <dbReference type="Pfam" id="PF01113"/>
    </source>
</evidence>
<accession>B4S4K2</accession>
<keyword evidence="6 12" id="KW-0520">NAD</keyword>
<evidence type="ECO:0000313" key="16">
    <source>
        <dbReference type="Proteomes" id="UP000002725"/>
    </source>
</evidence>
<dbReference type="GO" id="GO:0016726">
    <property type="term" value="F:oxidoreductase activity, acting on CH or CH2 groups, NAD or NADP as acceptor"/>
    <property type="evidence" value="ECO:0007669"/>
    <property type="project" value="UniProtKB-UniRule"/>
</dbReference>
<evidence type="ECO:0000256" key="11">
    <source>
        <dbReference type="ARBA" id="ARBA00049396"/>
    </source>
</evidence>
<comment type="caution">
    <text evidence="12">Was originally thought to be a dihydrodipicolinate reductase (DHDPR), catalyzing the conversion of dihydrodipicolinate to tetrahydrodipicolinate. However, it was shown in E.coli that the substrate of the enzymatic reaction is not dihydrodipicolinate (DHDP) but in fact (2S,4S)-4-hydroxy-2,3,4,5-tetrahydrodipicolinic acid (HTPA), the product released by the DapA-catalyzed reaction.</text>
</comment>
<evidence type="ECO:0000256" key="8">
    <source>
        <dbReference type="ARBA" id="ARBA00037922"/>
    </source>
</evidence>
<dbReference type="AlphaFoldDB" id="B4S4K2"/>
<keyword evidence="3 12" id="KW-0521">NADP</keyword>
<evidence type="ECO:0000256" key="4">
    <source>
        <dbReference type="ARBA" id="ARBA00022915"/>
    </source>
</evidence>
<dbReference type="GO" id="GO:0009089">
    <property type="term" value="P:lysine biosynthetic process via diaminopimelate"/>
    <property type="evidence" value="ECO:0007669"/>
    <property type="project" value="UniProtKB-UniRule"/>
</dbReference>
<dbReference type="InterPro" id="IPR000846">
    <property type="entry name" value="DapB_N"/>
</dbReference>
<dbReference type="HAMAP" id="MF_00102">
    <property type="entry name" value="DapB"/>
    <property type="match status" value="1"/>
</dbReference>
<comment type="subcellular location">
    <subcellularLocation>
        <location evidence="12">Cytoplasm</location>
    </subcellularLocation>
</comment>
<dbReference type="SUPFAM" id="SSF55347">
    <property type="entry name" value="Glyceraldehyde-3-phosphate dehydrogenase-like, C-terminal domain"/>
    <property type="match status" value="1"/>
</dbReference>
<keyword evidence="4 12" id="KW-0220">Diaminopimelate biosynthesis</keyword>
<dbReference type="eggNOG" id="COG0289">
    <property type="taxonomic scope" value="Bacteria"/>
</dbReference>
<dbReference type="GO" id="GO:0050661">
    <property type="term" value="F:NADP binding"/>
    <property type="evidence" value="ECO:0007669"/>
    <property type="project" value="UniProtKB-UniRule"/>
</dbReference>
<dbReference type="GO" id="GO:0005829">
    <property type="term" value="C:cytosol"/>
    <property type="evidence" value="ECO:0007669"/>
    <property type="project" value="TreeGrafter"/>
</dbReference>